<evidence type="ECO:0000259" key="1">
    <source>
        <dbReference type="PROSITE" id="PS50042"/>
    </source>
</evidence>
<dbReference type="EMBL" id="FQVB01000011">
    <property type="protein sequence ID" value="SHF12700.1"/>
    <property type="molecule type" value="Genomic_DNA"/>
</dbReference>
<dbReference type="Proteomes" id="UP000184076">
    <property type="component" value="Unassembled WGS sequence"/>
</dbReference>
<dbReference type="InterPro" id="IPR018490">
    <property type="entry name" value="cNMP-bd_dom_sf"/>
</dbReference>
<dbReference type="InterPro" id="IPR014710">
    <property type="entry name" value="RmlC-like_jellyroll"/>
</dbReference>
<dbReference type="InterPro" id="IPR050397">
    <property type="entry name" value="Env_Response_Regulators"/>
</dbReference>
<dbReference type="PANTHER" id="PTHR24567">
    <property type="entry name" value="CRP FAMILY TRANSCRIPTIONAL REGULATORY PROTEIN"/>
    <property type="match status" value="1"/>
</dbReference>
<proteinExistence type="predicted"/>
<name>A0A1M4Z3W0_9BACT</name>
<accession>A0A1M4Z3W0</accession>
<evidence type="ECO:0000313" key="2">
    <source>
        <dbReference type="EMBL" id="SHF12700.1"/>
    </source>
</evidence>
<dbReference type="STRING" id="1121391.SAMN02745206_01393"/>
<dbReference type="Gene3D" id="2.60.120.10">
    <property type="entry name" value="Jelly Rolls"/>
    <property type="match status" value="1"/>
</dbReference>
<gene>
    <name evidence="2" type="ORF">SAMN02745206_01393</name>
</gene>
<protein>
    <submittedName>
        <fullName evidence="2">Cyclic nucleotide-binding domain-containing protein</fullName>
    </submittedName>
</protein>
<dbReference type="CDD" id="cd00038">
    <property type="entry name" value="CAP_ED"/>
    <property type="match status" value="1"/>
</dbReference>
<dbReference type="GO" id="GO:0003700">
    <property type="term" value="F:DNA-binding transcription factor activity"/>
    <property type="evidence" value="ECO:0007669"/>
    <property type="project" value="TreeGrafter"/>
</dbReference>
<organism evidence="2 3">
    <name type="scientific">Desulfacinum infernum DSM 9756</name>
    <dbReference type="NCBI Taxonomy" id="1121391"/>
    <lineage>
        <taxon>Bacteria</taxon>
        <taxon>Pseudomonadati</taxon>
        <taxon>Thermodesulfobacteriota</taxon>
        <taxon>Syntrophobacteria</taxon>
        <taxon>Syntrophobacterales</taxon>
        <taxon>Syntrophobacteraceae</taxon>
        <taxon>Desulfacinum</taxon>
    </lineage>
</organism>
<dbReference type="OrthoDB" id="5506583at2"/>
<evidence type="ECO:0000313" key="3">
    <source>
        <dbReference type="Proteomes" id="UP000184076"/>
    </source>
</evidence>
<dbReference type="SMART" id="SM00100">
    <property type="entry name" value="cNMP"/>
    <property type="match status" value="1"/>
</dbReference>
<dbReference type="Pfam" id="PF00027">
    <property type="entry name" value="cNMP_binding"/>
    <property type="match status" value="1"/>
</dbReference>
<dbReference type="InterPro" id="IPR000595">
    <property type="entry name" value="cNMP-bd_dom"/>
</dbReference>
<dbReference type="RefSeq" id="WP_073038267.1">
    <property type="nucleotide sequence ID" value="NZ_FQVB01000011.1"/>
</dbReference>
<keyword evidence="3" id="KW-1185">Reference proteome</keyword>
<dbReference type="GO" id="GO:0005829">
    <property type="term" value="C:cytosol"/>
    <property type="evidence" value="ECO:0007669"/>
    <property type="project" value="TreeGrafter"/>
</dbReference>
<dbReference type="SUPFAM" id="SSF51206">
    <property type="entry name" value="cAMP-binding domain-like"/>
    <property type="match status" value="1"/>
</dbReference>
<reference evidence="3" key="1">
    <citation type="submission" date="2016-11" db="EMBL/GenBank/DDBJ databases">
        <authorList>
            <person name="Varghese N."/>
            <person name="Submissions S."/>
        </authorList>
    </citation>
    <scope>NUCLEOTIDE SEQUENCE [LARGE SCALE GENOMIC DNA]</scope>
    <source>
        <strain evidence="3">DSM 9756</strain>
    </source>
</reference>
<dbReference type="PANTHER" id="PTHR24567:SF74">
    <property type="entry name" value="HTH-TYPE TRANSCRIPTIONAL REGULATOR ARCR"/>
    <property type="match status" value="1"/>
</dbReference>
<dbReference type="AlphaFoldDB" id="A0A1M4Z3W0"/>
<dbReference type="PROSITE" id="PS50042">
    <property type="entry name" value="CNMP_BINDING_3"/>
    <property type="match status" value="1"/>
</dbReference>
<sequence>MVDVSDLRDLAVFHSLNDKQLHELAAISQSRTCGKRDVVYERGQRAEYLWVVKKGKVTLRRFDPGDVVGLAFETRGKGQLFGAACFMEDQEYTLTAICLEDSELVAIDAAKLKDLCRSDPELGYLLMFNIAKIYFERYRIAKAQLFEMLKAARITTAVIG</sequence>
<feature type="domain" description="Cyclic nucleotide-binding" evidence="1">
    <location>
        <begin position="12"/>
        <end position="115"/>
    </location>
</feature>